<dbReference type="PANTHER" id="PTHR10161:SF14">
    <property type="entry name" value="TARTRATE-RESISTANT ACID PHOSPHATASE TYPE 5"/>
    <property type="match status" value="1"/>
</dbReference>
<name>A0A7S1LQE7_ALECA</name>
<feature type="chain" id="PRO_5031130457" description="Calcineurin-like phosphoesterase domain-containing protein" evidence="3">
    <location>
        <begin position="18"/>
        <end position="538"/>
    </location>
</feature>
<dbReference type="EMBL" id="HBGE01020165">
    <property type="protein sequence ID" value="CAD9110436.1"/>
    <property type="molecule type" value="Transcribed_RNA"/>
</dbReference>
<dbReference type="AlphaFoldDB" id="A0A7S1LQE7"/>
<dbReference type="InterPro" id="IPR004843">
    <property type="entry name" value="Calcineurin-like_PHP"/>
</dbReference>
<sequence length="538" mass="58204">MAHGSVLLIVPGLAALAAVLVGCGGDGGGPSPSPSPPPGPPPGPVDCPAVMKRGHCTSCFWTGSATTCKACSGDYELDASPSSPELSCSFNCSSFKPQAMPPFPASATQLNGIQWPTVCIGESVSRFFTIGDWGGVCGWGKGNQCHNGTKPAICVCGPECGDEGKPCPMPNRPAGLKAIDGVAQRLVSDRMLARQEELVKAGTPAHFIVNVGDNFYPGGIDYHCGVGDKSAMATQFKQVWKDMYPGELSKLEWWGVLGNHDYGGTCYIKGWDQQIFYTWHDDKWVMPAQYWRRTVQYKNFKADFFFLDGNVYDTTPGTIASHDICSVKSNPGLHCELANYPGDGANCAATGPHDQPSCKGWFKKLWEDNVRWLKDNLPKSDAEWQILVNHYPASFSTGYAPESYMDWSKFLEPMGVDLYISGHTHEQGIYYGDFGPGRNMGASAWVITGGGGGVTSEEAPHVNGEDDSYGYMEIVLSLESINVTTYSHGGRQGRNIIRNSTSVAPVARHSYMQLVRAGLLKREETPEGSLSSESELIF</sequence>
<keyword evidence="2" id="KW-0378">Hydrolase</keyword>
<protein>
    <recommendedName>
        <fullName evidence="4">Calcineurin-like phosphoesterase domain-containing protein</fullName>
    </recommendedName>
</protein>
<evidence type="ECO:0000259" key="4">
    <source>
        <dbReference type="Pfam" id="PF00149"/>
    </source>
</evidence>
<evidence type="ECO:0000256" key="2">
    <source>
        <dbReference type="ARBA" id="ARBA00022801"/>
    </source>
</evidence>
<dbReference type="GO" id="GO:0016787">
    <property type="term" value="F:hydrolase activity"/>
    <property type="evidence" value="ECO:0007669"/>
    <property type="project" value="UniProtKB-KW"/>
</dbReference>
<organism evidence="5">
    <name type="scientific">Alexandrium catenella</name>
    <name type="common">Red tide dinoflagellate</name>
    <name type="synonym">Gonyaulax catenella</name>
    <dbReference type="NCBI Taxonomy" id="2925"/>
    <lineage>
        <taxon>Eukaryota</taxon>
        <taxon>Sar</taxon>
        <taxon>Alveolata</taxon>
        <taxon>Dinophyceae</taxon>
        <taxon>Gonyaulacales</taxon>
        <taxon>Pyrocystaceae</taxon>
        <taxon>Alexandrium</taxon>
    </lineage>
</organism>
<dbReference type="SUPFAM" id="SSF56300">
    <property type="entry name" value="Metallo-dependent phosphatases"/>
    <property type="match status" value="1"/>
</dbReference>
<evidence type="ECO:0000256" key="1">
    <source>
        <dbReference type="ARBA" id="ARBA00022729"/>
    </source>
</evidence>
<feature type="signal peptide" evidence="3">
    <location>
        <begin position="1"/>
        <end position="17"/>
    </location>
</feature>
<dbReference type="Pfam" id="PF00149">
    <property type="entry name" value="Metallophos"/>
    <property type="match status" value="1"/>
</dbReference>
<evidence type="ECO:0000313" key="5">
    <source>
        <dbReference type="EMBL" id="CAD9110436.1"/>
    </source>
</evidence>
<feature type="domain" description="Calcineurin-like phosphoesterase" evidence="4">
    <location>
        <begin position="196"/>
        <end position="426"/>
    </location>
</feature>
<proteinExistence type="predicted"/>
<accession>A0A7S1LQE7</accession>
<dbReference type="InterPro" id="IPR029052">
    <property type="entry name" value="Metallo-depent_PP-like"/>
</dbReference>
<dbReference type="InterPro" id="IPR051558">
    <property type="entry name" value="Metallophosphoesterase_PAP"/>
</dbReference>
<keyword evidence="1 3" id="KW-0732">Signal</keyword>
<dbReference type="PANTHER" id="PTHR10161">
    <property type="entry name" value="TARTRATE-RESISTANT ACID PHOSPHATASE TYPE 5"/>
    <property type="match status" value="1"/>
</dbReference>
<dbReference type="Gene3D" id="3.60.21.10">
    <property type="match status" value="1"/>
</dbReference>
<gene>
    <name evidence="5" type="ORF">ACAT0790_LOCUS12127</name>
</gene>
<reference evidence="5" key="1">
    <citation type="submission" date="2021-01" db="EMBL/GenBank/DDBJ databases">
        <authorList>
            <person name="Corre E."/>
            <person name="Pelletier E."/>
            <person name="Niang G."/>
            <person name="Scheremetjew M."/>
            <person name="Finn R."/>
            <person name="Kale V."/>
            <person name="Holt S."/>
            <person name="Cochrane G."/>
            <person name="Meng A."/>
            <person name="Brown T."/>
            <person name="Cohen L."/>
        </authorList>
    </citation>
    <scope>NUCLEOTIDE SEQUENCE</scope>
    <source>
        <strain evidence="5">OF101</strain>
    </source>
</reference>
<evidence type="ECO:0000256" key="3">
    <source>
        <dbReference type="SAM" id="SignalP"/>
    </source>
</evidence>